<accession>A0AAD5WLL2</accession>
<proteinExistence type="predicted"/>
<evidence type="ECO:0000256" key="1">
    <source>
        <dbReference type="SAM" id="MobiDB-lite"/>
    </source>
</evidence>
<evidence type="ECO:0000313" key="3">
    <source>
        <dbReference type="Proteomes" id="UP001201980"/>
    </source>
</evidence>
<keyword evidence="3" id="KW-1185">Reference proteome</keyword>
<feature type="region of interest" description="Disordered" evidence="1">
    <location>
        <begin position="23"/>
        <end position="46"/>
    </location>
</feature>
<protein>
    <submittedName>
        <fullName evidence="2">Uncharacterized protein</fullName>
    </submittedName>
</protein>
<reference evidence="2" key="1">
    <citation type="submission" date="2022-07" db="EMBL/GenBank/DDBJ databases">
        <title>Draft genome sequence of Zalerion maritima ATCC 34329, a (micro)plastics degrading marine fungus.</title>
        <authorList>
            <person name="Paco A."/>
            <person name="Goncalves M.F.M."/>
            <person name="Rocha-Santos T.A.P."/>
            <person name="Alves A."/>
        </authorList>
    </citation>
    <scope>NUCLEOTIDE SEQUENCE</scope>
    <source>
        <strain evidence="2">ATCC 34329</strain>
    </source>
</reference>
<comment type="caution">
    <text evidence="2">The sequence shown here is derived from an EMBL/GenBank/DDBJ whole genome shotgun (WGS) entry which is preliminary data.</text>
</comment>
<evidence type="ECO:0000313" key="2">
    <source>
        <dbReference type="EMBL" id="KAJ2890996.1"/>
    </source>
</evidence>
<gene>
    <name evidence="2" type="ORF">MKZ38_001064</name>
</gene>
<dbReference type="AlphaFoldDB" id="A0AAD5WLL2"/>
<dbReference type="EMBL" id="JAKWBI020001264">
    <property type="protein sequence ID" value="KAJ2890996.1"/>
    <property type="molecule type" value="Genomic_DNA"/>
</dbReference>
<name>A0AAD5WLL2_9PEZI</name>
<organism evidence="2 3">
    <name type="scientific">Zalerion maritima</name>
    <dbReference type="NCBI Taxonomy" id="339359"/>
    <lineage>
        <taxon>Eukaryota</taxon>
        <taxon>Fungi</taxon>
        <taxon>Dikarya</taxon>
        <taxon>Ascomycota</taxon>
        <taxon>Pezizomycotina</taxon>
        <taxon>Sordariomycetes</taxon>
        <taxon>Lulworthiomycetidae</taxon>
        <taxon>Lulworthiales</taxon>
        <taxon>Lulworthiaceae</taxon>
        <taxon>Zalerion</taxon>
    </lineage>
</organism>
<sequence>MIGPPRLPAPFGLQNGIGWAETKTRRSGRNTSAIPGKPSEFAHSRTSGTYEHALTITADVEKKWSLCSVVCSSQKSCATHPRVNGPGSQFALEVRGSRLPTNAAVLRKHNDVEIELDSLSRLS</sequence>
<dbReference type="Proteomes" id="UP001201980">
    <property type="component" value="Unassembled WGS sequence"/>
</dbReference>